<sequence>MKYGTPQAAMRATITQREGPELDRLGRGVVDGGFVALSTPGRVDLYADFPSMFCSSGLPSPSPGHPTRGWSLCGAGCGPGTPLDTATEATRQLVKMVREQCLVVDRTPSLFFLDWARRWNLQRWRAGRGRAEIGLSVLTVCWTVAGVAGKLLLLLRSCVICGVVSGVAAEVGDAPTVGLEAEMLPLLVMSGGGGGGGGGGSDASAPNGRIVHPPHKMDAKSTDTEQPPRDSQRCHQELRRHAATVMNGAGRHRSPGPDLLAGAERSGLTRDCSRPLHSGGATLLSPGGTIALRTSSSSSHGRKGRERERGSEGEGVRERKERVVEAPRQHRRGISPSVPTLIALPRLLSSPAGLLACWPRIVMASFSQRRSGGAGPPFKAAAGDCLRLVQYNTRYLRPPHTVLTGASCSTRYEHAEQSAFYIDSGPSVDLLPPWDPGDVRKGHHGFLRLALLVLLLYDTVRCRTRISVLEFCPPCEYSRSVPRVWQPAAGDLRFARFSPPLPSR</sequence>
<feature type="compositionally biased region" description="Basic and acidic residues" evidence="1">
    <location>
        <begin position="215"/>
        <end position="240"/>
    </location>
</feature>
<accession>A0A0C3GFK9</accession>
<feature type="region of interest" description="Disordered" evidence="1">
    <location>
        <begin position="194"/>
        <end position="330"/>
    </location>
</feature>
<name>A0A0C3GFK9_OIDMZ</name>
<evidence type="ECO:0000313" key="3">
    <source>
        <dbReference type="Proteomes" id="UP000054321"/>
    </source>
</evidence>
<organism evidence="2 3">
    <name type="scientific">Oidiodendron maius (strain Zn)</name>
    <dbReference type="NCBI Taxonomy" id="913774"/>
    <lineage>
        <taxon>Eukaryota</taxon>
        <taxon>Fungi</taxon>
        <taxon>Dikarya</taxon>
        <taxon>Ascomycota</taxon>
        <taxon>Pezizomycotina</taxon>
        <taxon>Leotiomycetes</taxon>
        <taxon>Leotiomycetes incertae sedis</taxon>
        <taxon>Myxotrichaceae</taxon>
        <taxon>Oidiodendron</taxon>
    </lineage>
</organism>
<reference evidence="2 3" key="1">
    <citation type="submission" date="2014-04" db="EMBL/GenBank/DDBJ databases">
        <authorList>
            <consortium name="DOE Joint Genome Institute"/>
            <person name="Kuo A."/>
            <person name="Martino E."/>
            <person name="Perotto S."/>
            <person name="Kohler A."/>
            <person name="Nagy L.G."/>
            <person name="Floudas D."/>
            <person name="Copeland A."/>
            <person name="Barry K.W."/>
            <person name="Cichocki N."/>
            <person name="Veneault-Fourrey C."/>
            <person name="LaButti K."/>
            <person name="Lindquist E.A."/>
            <person name="Lipzen A."/>
            <person name="Lundell T."/>
            <person name="Morin E."/>
            <person name="Murat C."/>
            <person name="Sun H."/>
            <person name="Tunlid A."/>
            <person name="Henrissat B."/>
            <person name="Grigoriev I.V."/>
            <person name="Hibbett D.S."/>
            <person name="Martin F."/>
            <person name="Nordberg H.P."/>
            <person name="Cantor M.N."/>
            <person name="Hua S.X."/>
        </authorList>
    </citation>
    <scope>NUCLEOTIDE SEQUENCE [LARGE SCALE GENOMIC DNA]</scope>
    <source>
        <strain evidence="2 3">Zn</strain>
    </source>
</reference>
<proteinExistence type="predicted"/>
<feature type="compositionally biased region" description="Basic and acidic residues" evidence="1">
    <location>
        <begin position="305"/>
        <end position="328"/>
    </location>
</feature>
<evidence type="ECO:0000256" key="1">
    <source>
        <dbReference type="SAM" id="MobiDB-lite"/>
    </source>
</evidence>
<dbReference type="InParanoid" id="A0A0C3GFK9"/>
<dbReference type="EMBL" id="KN832888">
    <property type="protein sequence ID" value="KIM94905.1"/>
    <property type="molecule type" value="Genomic_DNA"/>
</dbReference>
<dbReference type="AlphaFoldDB" id="A0A0C3GFK9"/>
<keyword evidence="3" id="KW-1185">Reference proteome</keyword>
<gene>
    <name evidence="2" type="ORF">OIDMADRAFT_34332</name>
</gene>
<dbReference type="Proteomes" id="UP000054321">
    <property type="component" value="Unassembled WGS sequence"/>
</dbReference>
<protein>
    <submittedName>
        <fullName evidence="2">Uncharacterized protein</fullName>
    </submittedName>
</protein>
<evidence type="ECO:0000313" key="2">
    <source>
        <dbReference type="EMBL" id="KIM94905.1"/>
    </source>
</evidence>
<dbReference type="HOGENOM" id="CLU_540898_0_0_1"/>
<reference evidence="3" key="2">
    <citation type="submission" date="2015-01" db="EMBL/GenBank/DDBJ databases">
        <title>Evolutionary Origins and Diversification of the Mycorrhizal Mutualists.</title>
        <authorList>
            <consortium name="DOE Joint Genome Institute"/>
            <consortium name="Mycorrhizal Genomics Consortium"/>
            <person name="Kohler A."/>
            <person name="Kuo A."/>
            <person name="Nagy L.G."/>
            <person name="Floudas D."/>
            <person name="Copeland A."/>
            <person name="Barry K.W."/>
            <person name="Cichocki N."/>
            <person name="Veneault-Fourrey C."/>
            <person name="LaButti K."/>
            <person name="Lindquist E.A."/>
            <person name="Lipzen A."/>
            <person name="Lundell T."/>
            <person name="Morin E."/>
            <person name="Murat C."/>
            <person name="Riley R."/>
            <person name="Ohm R."/>
            <person name="Sun H."/>
            <person name="Tunlid A."/>
            <person name="Henrissat B."/>
            <person name="Grigoriev I.V."/>
            <person name="Hibbett D.S."/>
            <person name="Martin F."/>
        </authorList>
    </citation>
    <scope>NUCLEOTIDE SEQUENCE [LARGE SCALE GENOMIC DNA]</scope>
    <source>
        <strain evidence="3">Zn</strain>
    </source>
</reference>